<evidence type="ECO:0000256" key="1">
    <source>
        <dbReference type="SAM" id="MobiDB-lite"/>
    </source>
</evidence>
<evidence type="ECO:0000313" key="3">
    <source>
        <dbReference type="Proteomes" id="UP001172155"/>
    </source>
</evidence>
<comment type="caution">
    <text evidence="2">The sequence shown here is derived from an EMBL/GenBank/DDBJ whole genome shotgun (WGS) entry which is preliminary data.</text>
</comment>
<reference evidence="2" key="1">
    <citation type="submission" date="2023-06" db="EMBL/GenBank/DDBJ databases">
        <title>Genome-scale phylogeny and comparative genomics of the fungal order Sordariales.</title>
        <authorList>
            <consortium name="Lawrence Berkeley National Laboratory"/>
            <person name="Hensen N."/>
            <person name="Bonometti L."/>
            <person name="Westerberg I."/>
            <person name="Brannstrom I.O."/>
            <person name="Guillou S."/>
            <person name="Cros-Aarteil S."/>
            <person name="Calhoun S."/>
            <person name="Haridas S."/>
            <person name="Kuo A."/>
            <person name="Mondo S."/>
            <person name="Pangilinan J."/>
            <person name="Riley R."/>
            <person name="LaButti K."/>
            <person name="Andreopoulos B."/>
            <person name="Lipzen A."/>
            <person name="Chen C."/>
            <person name="Yanf M."/>
            <person name="Daum C."/>
            <person name="Ng V."/>
            <person name="Clum A."/>
            <person name="Steindorff A."/>
            <person name="Ohm R."/>
            <person name="Martin F."/>
            <person name="Silar P."/>
            <person name="Natvig D."/>
            <person name="Lalanne C."/>
            <person name="Gautier V."/>
            <person name="Ament-velasquez S.L."/>
            <person name="Kruys A."/>
            <person name="Hutchinson M.I."/>
            <person name="Powell A.J."/>
            <person name="Barry K."/>
            <person name="Miller A.N."/>
            <person name="Grigoriev I.V."/>
            <person name="Debuchy R."/>
            <person name="Gladieux P."/>
            <person name="Thoren M.H."/>
            <person name="Johannesson H."/>
        </authorList>
    </citation>
    <scope>NUCLEOTIDE SEQUENCE</scope>
    <source>
        <strain evidence="2">SMH3187-1</strain>
    </source>
</reference>
<feature type="region of interest" description="Disordered" evidence="1">
    <location>
        <begin position="7"/>
        <end position="67"/>
    </location>
</feature>
<dbReference type="EMBL" id="JAUKUD010000003">
    <property type="protein sequence ID" value="KAK0750415.1"/>
    <property type="molecule type" value="Genomic_DNA"/>
</dbReference>
<gene>
    <name evidence="2" type="ORF">B0T18DRAFT_126624</name>
</gene>
<proteinExistence type="predicted"/>
<dbReference type="AlphaFoldDB" id="A0AA40F388"/>
<feature type="compositionally biased region" description="Basic residues" evidence="1">
    <location>
        <begin position="23"/>
        <end position="32"/>
    </location>
</feature>
<protein>
    <submittedName>
        <fullName evidence="2">Uncharacterized protein</fullName>
    </submittedName>
</protein>
<evidence type="ECO:0000313" key="2">
    <source>
        <dbReference type="EMBL" id="KAK0750415.1"/>
    </source>
</evidence>
<keyword evidence="3" id="KW-1185">Reference proteome</keyword>
<dbReference type="Proteomes" id="UP001172155">
    <property type="component" value="Unassembled WGS sequence"/>
</dbReference>
<sequence>MAQIALLNCGRTEVPTRPTGNNRGRRERRQRWSRWTDGMKLEETDTAPGKPTAAHQPSPAMSGSDSEAAAQCSWRPADCDARVRRRLAVGVALKPRSPCGDTRGVRADCGPSSLQVCSSPSFWSCNVHVRAVGGLPSQIVCRISGRPDTTTASREDVARCCILRDEMKYLSF</sequence>
<accession>A0AA40F388</accession>
<name>A0AA40F388_9PEZI</name>
<organism evidence="2 3">
    <name type="scientific">Schizothecium vesticola</name>
    <dbReference type="NCBI Taxonomy" id="314040"/>
    <lineage>
        <taxon>Eukaryota</taxon>
        <taxon>Fungi</taxon>
        <taxon>Dikarya</taxon>
        <taxon>Ascomycota</taxon>
        <taxon>Pezizomycotina</taxon>
        <taxon>Sordariomycetes</taxon>
        <taxon>Sordariomycetidae</taxon>
        <taxon>Sordariales</taxon>
        <taxon>Schizotheciaceae</taxon>
        <taxon>Schizothecium</taxon>
    </lineage>
</organism>